<name>A0A9N9P9S0_9GLOM</name>
<proteinExistence type="predicted"/>
<dbReference type="AlphaFoldDB" id="A0A9N9P9S0"/>
<dbReference type="Proteomes" id="UP000789405">
    <property type="component" value="Unassembled WGS sequence"/>
</dbReference>
<comment type="caution">
    <text evidence="2">The sequence shown here is derived from an EMBL/GenBank/DDBJ whole genome shotgun (WGS) entry which is preliminary data.</text>
</comment>
<accession>A0A9N9P9S0</accession>
<feature type="non-terminal residue" evidence="2">
    <location>
        <position position="59"/>
    </location>
</feature>
<reference evidence="2" key="1">
    <citation type="submission" date="2021-06" db="EMBL/GenBank/DDBJ databases">
        <authorList>
            <person name="Kallberg Y."/>
            <person name="Tangrot J."/>
            <person name="Rosling A."/>
        </authorList>
    </citation>
    <scope>NUCLEOTIDE SEQUENCE</scope>
    <source>
        <strain evidence="2">MA453B</strain>
    </source>
</reference>
<feature type="non-terminal residue" evidence="2">
    <location>
        <position position="1"/>
    </location>
</feature>
<gene>
    <name evidence="2" type="ORF">DERYTH_LOCUS23231</name>
</gene>
<sequence>NSDRDQSEMGQTDLIGHYPFGEKNENARSTRLSNDLSNAPRFHEKSSPVLLLEEELVQK</sequence>
<evidence type="ECO:0000313" key="3">
    <source>
        <dbReference type="Proteomes" id="UP000789405"/>
    </source>
</evidence>
<evidence type="ECO:0000256" key="1">
    <source>
        <dbReference type="SAM" id="MobiDB-lite"/>
    </source>
</evidence>
<feature type="region of interest" description="Disordered" evidence="1">
    <location>
        <begin position="1"/>
        <end position="43"/>
    </location>
</feature>
<evidence type="ECO:0000313" key="2">
    <source>
        <dbReference type="EMBL" id="CAG8800274.1"/>
    </source>
</evidence>
<keyword evidence="3" id="KW-1185">Reference proteome</keyword>
<organism evidence="2 3">
    <name type="scientific">Dentiscutata erythropus</name>
    <dbReference type="NCBI Taxonomy" id="1348616"/>
    <lineage>
        <taxon>Eukaryota</taxon>
        <taxon>Fungi</taxon>
        <taxon>Fungi incertae sedis</taxon>
        <taxon>Mucoromycota</taxon>
        <taxon>Glomeromycotina</taxon>
        <taxon>Glomeromycetes</taxon>
        <taxon>Diversisporales</taxon>
        <taxon>Gigasporaceae</taxon>
        <taxon>Dentiscutata</taxon>
    </lineage>
</organism>
<protein>
    <submittedName>
        <fullName evidence="2">16782_t:CDS:1</fullName>
    </submittedName>
</protein>
<dbReference type="EMBL" id="CAJVPY010034673">
    <property type="protein sequence ID" value="CAG8800274.1"/>
    <property type="molecule type" value="Genomic_DNA"/>
</dbReference>